<evidence type="ECO:0000313" key="4">
    <source>
        <dbReference type="EMBL" id="KAG2188408.1"/>
    </source>
</evidence>
<dbReference type="Pfam" id="PF03330">
    <property type="entry name" value="DPBB_1"/>
    <property type="match status" value="1"/>
</dbReference>
<dbReference type="PANTHER" id="PTHR31836:SF21">
    <property type="entry name" value="EXPANSIN-LIKE PROTEIN 7"/>
    <property type="match status" value="1"/>
</dbReference>
<evidence type="ECO:0000256" key="1">
    <source>
        <dbReference type="ARBA" id="ARBA00022729"/>
    </source>
</evidence>
<dbReference type="InterPro" id="IPR036908">
    <property type="entry name" value="RlpA-like_sf"/>
</dbReference>
<feature type="signal peptide" evidence="2">
    <location>
        <begin position="1"/>
        <end position="17"/>
    </location>
</feature>
<dbReference type="Gene3D" id="2.40.40.10">
    <property type="entry name" value="RlpA-like domain"/>
    <property type="match status" value="1"/>
</dbReference>
<name>A0A8H7UQL1_9FUNG</name>
<comment type="caution">
    <text evidence="4">The sequence shown here is derived from an EMBL/GenBank/DDBJ whole genome shotgun (WGS) entry which is preliminary data.</text>
</comment>
<dbReference type="Proteomes" id="UP000612746">
    <property type="component" value="Unassembled WGS sequence"/>
</dbReference>
<keyword evidence="1 2" id="KW-0732">Signal</keyword>
<sequence>MLFKSITVIALLATALATPLQKRTYKGDVTYYHPEVDLGSCGKFHDGDAMIVAINAPQMKNGANPNNNPKCGRKIRAYGPKGHVDVKVVDTCAPCKYGDIDLSPTAFSKIADKKDGRLPVKWHWI</sequence>
<feature type="domain" description="RlpA-like protein double-psi beta-barrel" evidence="3">
    <location>
        <begin position="70"/>
        <end position="122"/>
    </location>
</feature>
<evidence type="ECO:0000256" key="2">
    <source>
        <dbReference type="SAM" id="SignalP"/>
    </source>
</evidence>
<dbReference type="PANTHER" id="PTHR31836">
    <property type="match status" value="1"/>
</dbReference>
<feature type="chain" id="PRO_5034271354" description="RlpA-like protein double-psi beta-barrel domain-containing protein" evidence="2">
    <location>
        <begin position="18"/>
        <end position="125"/>
    </location>
</feature>
<dbReference type="AlphaFoldDB" id="A0A8H7UQL1"/>
<dbReference type="InterPro" id="IPR051477">
    <property type="entry name" value="Expansin_CellWall"/>
</dbReference>
<proteinExistence type="predicted"/>
<dbReference type="InterPro" id="IPR009009">
    <property type="entry name" value="RlpA-like_DPBB"/>
</dbReference>
<dbReference type="OrthoDB" id="406505at2759"/>
<reference evidence="4" key="1">
    <citation type="submission" date="2020-12" db="EMBL/GenBank/DDBJ databases">
        <title>Metabolic potential, ecology and presence of endohyphal bacteria is reflected in genomic diversity of Mucoromycotina.</title>
        <authorList>
            <person name="Muszewska A."/>
            <person name="Okrasinska A."/>
            <person name="Steczkiewicz K."/>
            <person name="Drgas O."/>
            <person name="Orlowska M."/>
            <person name="Perlinska-Lenart U."/>
            <person name="Aleksandrzak-Piekarczyk T."/>
            <person name="Szatraj K."/>
            <person name="Zielenkiewicz U."/>
            <person name="Pilsyk S."/>
            <person name="Malc E."/>
            <person name="Mieczkowski P."/>
            <person name="Kruszewska J.S."/>
            <person name="Biernat P."/>
            <person name="Pawlowska J."/>
        </authorList>
    </citation>
    <scope>NUCLEOTIDE SEQUENCE</scope>
    <source>
        <strain evidence="4">WA0000051536</strain>
    </source>
</reference>
<evidence type="ECO:0000259" key="3">
    <source>
        <dbReference type="Pfam" id="PF03330"/>
    </source>
</evidence>
<dbReference type="SUPFAM" id="SSF50685">
    <property type="entry name" value="Barwin-like endoglucanases"/>
    <property type="match status" value="1"/>
</dbReference>
<dbReference type="CDD" id="cd22191">
    <property type="entry name" value="DPBB_RlpA_EXP_N-like"/>
    <property type="match status" value="1"/>
</dbReference>
<protein>
    <recommendedName>
        <fullName evidence="3">RlpA-like protein double-psi beta-barrel domain-containing protein</fullName>
    </recommendedName>
</protein>
<accession>A0A8H7UQL1</accession>
<dbReference type="EMBL" id="JAEPRA010000002">
    <property type="protein sequence ID" value="KAG2188408.1"/>
    <property type="molecule type" value="Genomic_DNA"/>
</dbReference>
<keyword evidence="5" id="KW-1185">Reference proteome</keyword>
<evidence type="ECO:0000313" key="5">
    <source>
        <dbReference type="Proteomes" id="UP000612746"/>
    </source>
</evidence>
<gene>
    <name evidence="4" type="ORF">INT44_001161</name>
</gene>
<organism evidence="4 5">
    <name type="scientific">Umbelopsis vinacea</name>
    <dbReference type="NCBI Taxonomy" id="44442"/>
    <lineage>
        <taxon>Eukaryota</taxon>
        <taxon>Fungi</taxon>
        <taxon>Fungi incertae sedis</taxon>
        <taxon>Mucoromycota</taxon>
        <taxon>Mucoromycotina</taxon>
        <taxon>Umbelopsidomycetes</taxon>
        <taxon>Umbelopsidales</taxon>
        <taxon>Umbelopsidaceae</taxon>
        <taxon>Umbelopsis</taxon>
    </lineage>
</organism>